<protein>
    <submittedName>
        <fullName evidence="7">Tyrosinase central domain-protein</fullName>
    </submittedName>
</protein>
<dbReference type="PROSITE" id="PS00497">
    <property type="entry name" value="TYROSINASE_1"/>
    <property type="match status" value="1"/>
</dbReference>
<reference evidence="7" key="1">
    <citation type="journal article" date="2023" name="Mol. Phylogenet. Evol.">
        <title>Genome-scale phylogeny and comparative genomics of the fungal order Sordariales.</title>
        <authorList>
            <person name="Hensen N."/>
            <person name="Bonometti L."/>
            <person name="Westerberg I."/>
            <person name="Brannstrom I.O."/>
            <person name="Guillou S."/>
            <person name="Cros-Aarteil S."/>
            <person name="Calhoun S."/>
            <person name="Haridas S."/>
            <person name="Kuo A."/>
            <person name="Mondo S."/>
            <person name="Pangilinan J."/>
            <person name="Riley R."/>
            <person name="LaButti K."/>
            <person name="Andreopoulos B."/>
            <person name="Lipzen A."/>
            <person name="Chen C."/>
            <person name="Yan M."/>
            <person name="Daum C."/>
            <person name="Ng V."/>
            <person name="Clum A."/>
            <person name="Steindorff A."/>
            <person name="Ohm R.A."/>
            <person name="Martin F."/>
            <person name="Silar P."/>
            <person name="Natvig D.O."/>
            <person name="Lalanne C."/>
            <person name="Gautier V."/>
            <person name="Ament-Velasquez S.L."/>
            <person name="Kruys A."/>
            <person name="Hutchinson M.I."/>
            <person name="Powell A.J."/>
            <person name="Barry K."/>
            <person name="Miller A.N."/>
            <person name="Grigoriev I.V."/>
            <person name="Debuchy R."/>
            <person name="Gladieux P."/>
            <person name="Hiltunen Thoren M."/>
            <person name="Johannesson H."/>
        </authorList>
    </citation>
    <scope>NUCLEOTIDE SEQUENCE</scope>
    <source>
        <strain evidence="7">CBS 532.94</strain>
    </source>
</reference>
<evidence type="ECO:0000256" key="1">
    <source>
        <dbReference type="ARBA" id="ARBA00022723"/>
    </source>
</evidence>
<dbReference type="Gene3D" id="1.10.1280.10">
    <property type="entry name" value="Di-copper center containing domain from catechol oxidase"/>
    <property type="match status" value="1"/>
</dbReference>
<dbReference type="SUPFAM" id="SSF48056">
    <property type="entry name" value="Di-copper centre-containing domain"/>
    <property type="match status" value="1"/>
</dbReference>
<evidence type="ECO:0000256" key="2">
    <source>
        <dbReference type="ARBA" id="ARBA00023002"/>
    </source>
</evidence>
<organism evidence="7 8">
    <name type="scientific">Achaetomium macrosporum</name>
    <dbReference type="NCBI Taxonomy" id="79813"/>
    <lineage>
        <taxon>Eukaryota</taxon>
        <taxon>Fungi</taxon>
        <taxon>Dikarya</taxon>
        <taxon>Ascomycota</taxon>
        <taxon>Pezizomycotina</taxon>
        <taxon>Sordariomycetes</taxon>
        <taxon>Sordariomycetidae</taxon>
        <taxon>Sordariales</taxon>
        <taxon>Chaetomiaceae</taxon>
        <taxon>Achaetomium</taxon>
    </lineage>
</organism>
<reference evidence="7" key="2">
    <citation type="submission" date="2023-05" db="EMBL/GenBank/DDBJ databases">
        <authorList>
            <consortium name="Lawrence Berkeley National Laboratory"/>
            <person name="Steindorff A."/>
            <person name="Hensen N."/>
            <person name="Bonometti L."/>
            <person name="Westerberg I."/>
            <person name="Brannstrom I.O."/>
            <person name="Guillou S."/>
            <person name="Cros-Aarteil S."/>
            <person name="Calhoun S."/>
            <person name="Haridas S."/>
            <person name="Kuo A."/>
            <person name="Mondo S."/>
            <person name="Pangilinan J."/>
            <person name="Riley R."/>
            <person name="Labutti K."/>
            <person name="Andreopoulos B."/>
            <person name="Lipzen A."/>
            <person name="Chen C."/>
            <person name="Yanf M."/>
            <person name="Daum C."/>
            <person name="Ng V."/>
            <person name="Clum A."/>
            <person name="Ohm R."/>
            <person name="Martin F."/>
            <person name="Silar P."/>
            <person name="Natvig D."/>
            <person name="Lalanne C."/>
            <person name="Gautier V."/>
            <person name="Ament-Velasquez S.L."/>
            <person name="Kruys A."/>
            <person name="Hutchinson M.I."/>
            <person name="Powell A.J."/>
            <person name="Barry K."/>
            <person name="Miller A.N."/>
            <person name="Grigoriev I.V."/>
            <person name="Debuchy R."/>
            <person name="Gladieux P."/>
            <person name="Thoren M.H."/>
            <person name="Johannesson H."/>
        </authorList>
    </citation>
    <scope>NUCLEOTIDE SEQUENCE</scope>
    <source>
        <strain evidence="7">CBS 532.94</strain>
    </source>
</reference>
<evidence type="ECO:0000313" key="7">
    <source>
        <dbReference type="EMBL" id="KAK4241988.1"/>
    </source>
</evidence>
<dbReference type="EMBL" id="MU860014">
    <property type="protein sequence ID" value="KAK4241988.1"/>
    <property type="molecule type" value="Genomic_DNA"/>
</dbReference>
<dbReference type="GO" id="GO:0016491">
    <property type="term" value="F:oxidoreductase activity"/>
    <property type="evidence" value="ECO:0007669"/>
    <property type="project" value="UniProtKB-KW"/>
</dbReference>
<feature type="chain" id="PRO_5042935737" evidence="4">
    <location>
        <begin position="19"/>
        <end position="395"/>
    </location>
</feature>
<dbReference type="PANTHER" id="PTHR11474">
    <property type="entry name" value="TYROSINASE FAMILY MEMBER"/>
    <property type="match status" value="1"/>
</dbReference>
<dbReference type="GO" id="GO:0046872">
    <property type="term" value="F:metal ion binding"/>
    <property type="evidence" value="ECO:0007669"/>
    <property type="project" value="UniProtKB-KW"/>
</dbReference>
<feature type="compositionally biased region" description="Polar residues" evidence="3">
    <location>
        <begin position="36"/>
        <end position="48"/>
    </location>
</feature>
<dbReference type="InterPro" id="IPR002227">
    <property type="entry name" value="Tyrosinase_Cu-bd"/>
</dbReference>
<keyword evidence="1" id="KW-0479">Metal-binding</keyword>
<comment type="caution">
    <text evidence="7">The sequence shown here is derived from an EMBL/GenBank/DDBJ whole genome shotgun (WGS) entry which is preliminary data.</text>
</comment>
<feature type="domain" description="Tyrosinase copper-binding" evidence="6">
    <location>
        <begin position="319"/>
        <end position="330"/>
    </location>
</feature>
<dbReference type="InterPro" id="IPR050316">
    <property type="entry name" value="Tyrosinase/Hemocyanin"/>
</dbReference>
<evidence type="ECO:0000313" key="8">
    <source>
        <dbReference type="Proteomes" id="UP001303760"/>
    </source>
</evidence>
<accession>A0AAN7CJJ3</accession>
<gene>
    <name evidence="7" type="ORF">C8A03DRAFT_40693</name>
</gene>
<feature type="signal peptide" evidence="4">
    <location>
        <begin position="1"/>
        <end position="18"/>
    </location>
</feature>
<feature type="domain" description="Tyrosinase copper-binding" evidence="5">
    <location>
        <begin position="167"/>
        <end position="184"/>
    </location>
</feature>
<dbReference type="PRINTS" id="PR00092">
    <property type="entry name" value="TYROSINASE"/>
</dbReference>
<evidence type="ECO:0000256" key="4">
    <source>
        <dbReference type="SAM" id="SignalP"/>
    </source>
</evidence>
<dbReference type="AlphaFoldDB" id="A0AAN7CJJ3"/>
<dbReference type="Proteomes" id="UP001303760">
    <property type="component" value="Unassembled WGS sequence"/>
</dbReference>
<dbReference type="PROSITE" id="PS00498">
    <property type="entry name" value="TYROSINASE_2"/>
    <property type="match status" value="1"/>
</dbReference>
<proteinExistence type="predicted"/>
<evidence type="ECO:0000259" key="5">
    <source>
        <dbReference type="PROSITE" id="PS00497"/>
    </source>
</evidence>
<feature type="region of interest" description="Disordered" evidence="3">
    <location>
        <begin position="33"/>
        <end position="62"/>
    </location>
</feature>
<dbReference type="PANTHER" id="PTHR11474:SF125">
    <property type="entry name" value="N-ACETYL-6-HYDROXYTRYPTOPHAN OXIDASE IVOB-RELATED"/>
    <property type="match status" value="1"/>
</dbReference>
<evidence type="ECO:0000256" key="3">
    <source>
        <dbReference type="SAM" id="MobiDB-lite"/>
    </source>
</evidence>
<dbReference type="InterPro" id="IPR008922">
    <property type="entry name" value="Di-copper_centre_dom_sf"/>
</dbReference>
<dbReference type="Pfam" id="PF00264">
    <property type="entry name" value="Tyrosinase"/>
    <property type="match status" value="1"/>
</dbReference>
<name>A0AAN7CJJ3_9PEZI</name>
<feature type="compositionally biased region" description="Low complexity" evidence="3">
    <location>
        <begin position="49"/>
        <end position="62"/>
    </location>
</feature>
<keyword evidence="2" id="KW-0560">Oxidoreductase</keyword>
<evidence type="ECO:0000259" key="6">
    <source>
        <dbReference type="PROSITE" id="PS00498"/>
    </source>
</evidence>
<keyword evidence="8" id="KW-1185">Reference proteome</keyword>
<sequence>MHVTSLVAGALLLGASHATITIVVTATTTICPVPSPTRTCDTSPESSVASTPTEPSSAYSSSTAAASSTVIARAYPADIVDRLRDSTMDKLKTYLQGQPSNRGCTLENVSVRREWSDLSVAEREQYIAAVKCLQSTSPKSPKHLVPGARSRFDDFVATHINQTNSIHGTANFLSWHRYYVWTYEKALREECGYSGFQPYWNWDRYAADPANSPLFNGNASSMSGNSENGGCVTSGPFSSLQVNLGPGFSLAYRPRCLKRDISKSQAAQTTADKTYALITRSRDIASFQDTMQAVPGVHAGGHFTIGGDPGSDIYASPGDPVFYLHHAMIDRVWWIWQMQDLPSRLTQVAGSVAGSGRPGTGNDLVDLGVNAPAVAINDLLDTMGGLDGQMCYIYL</sequence>
<keyword evidence="4" id="KW-0732">Signal</keyword>